<dbReference type="InterPro" id="IPR039399">
    <property type="entry name" value="Deltex_C_sf"/>
</dbReference>
<comment type="similarity">
    <text evidence="5">Belongs to the Deltex family.</text>
</comment>
<comment type="subcellular location">
    <subcellularLocation>
        <location evidence="5">Cytoplasm</location>
    </subcellularLocation>
</comment>
<dbReference type="AlphaFoldDB" id="A0ABD2HUW7"/>
<protein>
    <recommendedName>
        <fullName evidence="5">E3 ubiquitin-protein ligase</fullName>
        <ecNumber evidence="5">2.3.2.27</ecNumber>
    </recommendedName>
</protein>
<keyword evidence="5" id="KW-0862">Zinc</keyword>
<dbReference type="EMBL" id="JBICBT010001381">
    <property type="protein sequence ID" value="KAL3070381.1"/>
    <property type="molecule type" value="Genomic_DNA"/>
</dbReference>
<organism evidence="7 8">
    <name type="scientific">Heterodera trifolii</name>
    <dbReference type="NCBI Taxonomy" id="157864"/>
    <lineage>
        <taxon>Eukaryota</taxon>
        <taxon>Metazoa</taxon>
        <taxon>Ecdysozoa</taxon>
        <taxon>Nematoda</taxon>
        <taxon>Chromadorea</taxon>
        <taxon>Rhabditida</taxon>
        <taxon>Tylenchina</taxon>
        <taxon>Tylenchomorpha</taxon>
        <taxon>Tylenchoidea</taxon>
        <taxon>Heteroderidae</taxon>
        <taxon>Heteroderinae</taxon>
        <taxon>Heterodera</taxon>
    </lineage>
</organism>
<dbReference type="GO" id="GO:0061630">
    <property type="term" value="F:ubiquitin protein ligase activity"/>
    <property type="evidence" value="ECO:0007669"/>
    <property type="project" value="UniProtKB-UniRule"/>
</dbReference>
<evidence type="ECO:0000256" key="2">
    <source>
        <dbReference type="ARBA" id="ARBA00004906"/>
    </source>
</evidence>
<dbReference type="Gene3D" id="3.30.390.130">
    <property type="match status" value="1"/>
</dbReference>
<dbReference type="InterPro" id="IPR039398">
    <property type="entry name" value="Deltex_fam"/>
</dbReference>
<keyword evidence="3 5" id="KW-0808">Transferase</keyword>
<dbReference type="InterPro" id="IPR039396">
    <property type="entry name" value="Deltex_C"/>
</dbReference>
<keyword evidence="8" id="KW-1185">Reference proteome</keyword>
<comment type="caution">
    <text evidence="7">The sequence shown here is derived from an EMBL/GenBank/DDBJ whole genome shotgun (WGS) entry which is preliminary data.</text>
</comment>
<reference evidence="7 8" key="1">
    <citation type="submission" date="2024-10" db="EMBL/GenBank/DDBJ databases">
        <authorList>
            <person name="Kim D."/>
        </authorList>
    </citation>
    <scope>NUCLEOTIDE SEQUENCE [LARGE SCALE GENOMIC DNA]</scope>
    <source>
        <strain evidence="7">BH-2024</strain>
    </source>
</reference>
<evidence type="ECO:0000259" key="6">
    <source>
        <dbReference type="Pfam" id="PF18102"/>
    </source>
</evidence>
<evidence type="ECO:0000313" key="8">
    <source>
        <dbReference type="Proteomes" id="UP001620626"/>
    </source>
</evidence>
<comment type="pathway">
    <text evidence="2 5">Protein modification; protein ubiquitination.</text>
</comment>
<comment type="catalytic activity">
    <reaction evidence="1 5">
        <text>S-ubiquitinyl-[E2 ubiquitin-conjugating enzyme]-L-cysteine + [acceptor protein]-L-lysine = [E2 ubiquitin-conjugating enzyme]-L-cysteine + N(6)-ubiquitinyl-[acceptor protein]-L-lysine.</text>
        <dbReference type="EC" id="2.3.2.27"/>
    </reaction>
</comment>
<evidence type="ECO:0000256" key="3">
    <source>
        <dbReference type="ARBA" id="ARBA00022679"/>
    </source>
</evidence>
<accession>A0ABD2HUW7</accession>
<keyword evidence="5" id="KW-0863">Zinc-finger</keyword>
<dbReference type="GO" id="GO:0008270">
    <property type="term" value="F:zinc ion binding"/>
    <property type="evidence" value="ECO:0007669"/>
    <property type="project" value="UniProtKB-KW"/>
</dbReference>
<feature type="domain" description="Deltex C-terminal" evidence="6">
    <location>
        <begin position="55"/>
        <end position="148"/>
    </location>
</feature>
<dbReference type="GO" id="GO:0005737">
    <property type="term" value="C:cytoplasm"/>
    <property type="evidence" value="ECO:0007669"/>
    <property type="project" value="UniProtKB-SubCell"/>
</dbReference>
<name>A0ABD2HUW7_9BILA</name>
<dbReference type="PANTHER" id="PTHR12622">
    <property type="entry name" value="DELTEX-RELATED"/>
    <property type="match status" value="1"/>
</dbReference>
<keyword evidence="5" id="KW-0963">Cytoplasm</keyword>
<gene>
    <name evidence="7" type="ORF">niasHT_032171</name>
</gene>
<proteinExistence type="inferred from homology"/>
<evidence type="ECO:0000256" key="5">
    <source>
        <dbReference type="RuleBase" id="RU367105"/>
    </source>
</evidence>
<keyword evidence="4 5" id="KW-0479">Metal-binding</keyword>
<evidence type="ECO:0000313" key="7">
    <source>
        <dbReference type="EMBL" id="KAL3070381.1"/>
    </source>
</evidence>
<evidence type="ECO:0000256" key="4">
    <source>
        <dbReference type="ARBA" id="ARBA00022723"/>
    </source>
</evidence>
<dbReference type="Pfam" id="PF18102">
    <property type="entry name" value="DTC"/>
    <property type="match status" value="1"/>
</dbReference>
<sequence>MCCAAVSLLSLIPQGMHKVRLCCEATVSSVYALVWRMRRLPARQCYYDGETNPGDGHIRLGQPYSSTTRIAYLPNNAEGTLVLKMLQLAFTRRLIFTIGDSVTTGHKNVPVWNNIHHKTNKKGGPQNYGYPDPSYLGRVREELMMVGVRSEQVN</sequence>
<dbReference type="GO" id="GO:0016567">
    <property type="term" value="P:protein ubiquitination"/>
    <property type="evidence" value="ECO:0007669"/>
    <property type="project" value="UniProtKB-UniRule"/>
</dbReference>
<dbReference type="Proteomes" id="UP001620626">
    <property type="component" value="Unassembled WGS sequence"/>
</dbReference>
<evidence type="ECO:0000256" key="1">
    <source>
        <dbReference type="ARBA" id="ARBA00000900"/>
    </source>
</evidence>
<dbReference type="EC" id="2.3.2.27" evidence="5"/>